<feature type="non-terminal residue" evidence="4">
    <location>
        <position position="1"/>
    </location>
</feature>
<dbReference type="EMBL" id="JAAWVN010015820">
    <property type="protein sequence ID" value="MBN3292199.1"/>
    <property type="molecule type" value="Genomic_DNA"/>
</dbReference>
<feature type="region of interest" description="Disordered" evidence="2">
    <location>
        <begin position="340"/>
        <end position="369"/>
    </location>
</feature>
<dbReference type="PANTHER" id="PTHR22973:SF3">
    <property type="entry name" value="PROTEIN TMED8"/>
    <property type="match status" value="1"/>
</dbReference>
<keyword evidence="1" id="KW-0007">Acetylation</keyword>
<dbReference type="Gene3D" id="2.120.10.80">
    <property type="entry name" value="Kelch-type beta propeller"/>
    <property type="match status" value="1"/>
</dbReference>
<gene>
    <name evidence="4" type="primary">Tmed8</name>
    <name evidence="4" type="ORF">GTO92_0019650</name>
</gene>
<feature type="compositionally biased region" description="Acidic residues" evidence="2">
    <location>
        <begin position="343"/>
        <end position="354"/>
    </location>
</feature>
<evidence type="ECO:0000313" key="4">
    <source>
        <dbReference type="EMBL" id="MBN3292199.1"/>
    </source>
</evidence>
<evidence type="ECO:0000256" key="1">
    <source>
        <dbReference type="ARBA" id="ARBA00022990"/>
    </source>
</evidence>
<accession>A0ABS2Z0C2</accession>
<dbReference type="InterPro" id="IPR009038">
    <property type="entry name" value="GOLD_dom"/>
</dbReference>
<evidence type="ECO:0000259" key="3">
    <source>
        <dbReference type="PROSITE" id="PS50866"/>
    </source>
</evidence>
<sequence length="892" mass="99192">MTDIAANLRTLNFESGLSADEKQLLFLRARASAKTICGCAHATFFCKLLHTVRKRLLKGSASVLSKPSSMFSSDAECLKVGIIGGGHIGKQLVHALLEVACLKPAAINVSSRRPETLEDLEKLEVKCFYNNGRLAAWADVLFLCCLPSHLSHVCAEIQHKLNRTCVVYSFVSAVPVLRLHQAENSQLSVQTSEQEAQPSGDAASKLCNQSSPAKNLEEGKAPTWTNSTLSQNVPAESVYRSDPLALEARLAAESIKEQHPPLQVPTVWTSPDIKEFKAKLRHEKGKVLTVYRGDVLTVNVPTVPEGKQVCWEFATDNYDIGFGIYFDWTPVVSRAITVQVSESSEDEDEEEDVEGPVSPGDVEKGSKTSRMSHLGEILPVYRQDSHLMVQHGSHEYPGEGTYLLKFDNSYSLKCNRLYYQSQLPLPLPRQLIVFGLGDWKSYTSDASISVEVSVSPDVKPQKIGQLTSDSRSIVWEGDWRLDLLTAAIEQAELGVFGKIMLTVNGQVKTSFTSSTPVPSRKRLNMDWQLSSRQIDATMMSLTSGVSHLRYNQVIFLQPVTLEYDMSVKPDVASEDQRVAQDDPPFKKKCMPPNTIEEEQLFCSQKNPLHIAHDWVKEIPLVCPNPRWGQAMCLSDPETAVLIGGEGRNKKHCTDSLWKLEIENDFWFPMDSSACLSMPLSSRGHTATYDSDSKLIYVFGGIRDGKRYNNMYVLNTLTWKWTPISAKGKVPTLAFHSATIYRKELYVFGGVYPKNIPEGEACNNTLFIFNPEYELWYQPIVEGDRPLPRFGFHAAVPISDQKLLISGGRSAIGPLQDVHLFDLASRSWTAIRSPALCSVPRAGHSLINLNTTHLTDTEKQKQMQKGFCTLLLFGGSDCAGNFYSDTVKAIVEI</sequence>
<dbReference type="InterPro" id="IPR036598">
    <property type="entry name" value="GOLD_dom_sf"/>
</dbReference>
<feature type="domain" description="GOLD" evidence="3">
    <location>
        <begin position="273"/>
        <end position="423"/>
    </location>
</feature>
<dbReference type="SUPFAM" id="SSF51735">
    <property type="entry name" value="NAD(P)-binding Rossmann-fold domains"/>
    <property type="match status" value="1"/>
</dbReference>
<dbReference type="Gene3D" id="3.40.50.720">
    <property type="entry name" value="NAD(P)-binding Rossmann-like Domain"/>
    <property type="match status" value="1"/>
</dbReference>
<dbReference type="InterPro" id="IPR052269">
    <property type="entry name" value="Golgi-PI4KB_interaction"/>
</dbReference>
<proteinExistence type="predicted"/>
<keyword evidence="5" id="KW-1185">Reference proteome</keyword>
<evidence type="ECO:0000313" key="5">
    <source>
        <dbReference type="Proteomes" id="UP001166052"/>
    </source>
</evidence>
<dbReference type="InterPro" id="IPR028939">
    <property type="entry name" value="P5C_Rdtase_cat_N"/>
</dbReference>
<dbReference type="PANTHER" id="PTHR22973">
    <property type="entry name" value="LD35087P"/>
    <property type="match status" value="1"/>
</dbReference>
<comment type="caution">
    <text evidence="4">The sequence shown here is derived from an EMBL/GenBank/DDBJ whole genome shotgun (WGS) entry which is preliminary data.</text>
</comment>
<dbReference type="Pfam" id="PF24681">
    <property type="entry name" value="Kelch_KLHDC2_KLHL20_DRC7"/>
    <property type="match status" value="1"/>
</dbReference>
<dbReference type="SUPFAM" id="SSF101576">
    <property type="entry name" value="Supernatant protein factor (SPF), C-terminal domain"/>
    <property type="match status" value="1"/>
</dbReference>
<feature type="non-terminal residue" evidence="4">
    <location>
        <position position="892"/>
    </location>
</feature>
<dbReference type="Pfam" id="PF03807">
    <property type="entry name" value="F420_oxidored"/>
    <property type="match status" value="1"/>
</dbReference>
<organism evidence="4 5">
    <name type="scientific">Polypterus senegalus</name>
    <name type="common">Senegal bichir</name>
    <dbReference type="NCBI Taxonomy" id="55291"/>
    <lineage>
        <taxon>Eukaryota</taxon>
        <taxon>Metazoa</taxon>
        <taxon>Chordata</taxon>
        <taxon>Craniata</taxon>
        <taxon>Vertebrata</taxon>
        <taxon>Euteleostomi</taxon>
        <taxon>Actinopterygii</taxon>
        <taxon>Polypteriformes</taxon>
        <taxon>Polypteridae</taxon>
        <taxon>Polypterus</taxon>
    </lineage>
</organism>
<name>A0ABS2Z0C2_POLSE</name>
<dbReference type="Pfam" id="PF13897">
    <property type="entry name" value="GOLD_2"/>
    <property type="match status" value="1"/>
</dbReference>
<dbReference type="Proteomes" id="UP001166052">
    <property type="component" value="Unassembled WGS sequence"/>
</dbReference>
<dbReference type="SUPFAM" id="SSF117281">
    <property type="entry name" value="Kelch motif"/>
    <property type="match status" value="1"/>
</dbReference>
<protein>
    <submittedName>
        <fullName evidence="4">TMED8 protein</fullName>
    </submittedName>
</protein>
<dbReference type="InterPro" id="IPR036291">
    <property type="entry name" value="NAD(P)-bd_dom_sf"/>
</dbReference>
<reference evidence="4" key="1">
    <citation type="journal article" date="2021" name="Cell">
        <title>Tracing the genetic footprints of vertebrate landing in non-teleost ray-finned fishes.</title>
        <authorList>
            <person name="Bi X."/>
            <person name="Wang K."/>
            <person name="Yang L."/>
            <person name="Pan H."/>
            <person name="Jiang H."/>
            <person name="Wei Q."/>
            <person name="Fang M."/>
            <person name="Yu H."/>
            <person name="Zhu C."/>
            <person name="Cai Y."/>
            <person name="He Y."/>
            <person name="Gan X."/>
            <person name="Zeng H."/>
            <person name="Yu D."/>
            <person name="Zhu Y."/>
            <person name="Jiang H."/>
            <person name="Qiu Q."/>
            <person name="Yang H."/>
            <person name="Zhang Y.E."/>
            <person name="Wang W."/>
            <person name="Zhu M."/>
            <person name="He S."/>
            <person name="Zhang G."/>
        </authorList>
    </citation>
    <scope>NUCLEOTIDE SEQUENCE</scope>
    <source>
        <strain evidence="4">Bchr_001</strain>
    </source>
</reference>
<evidence type="ECO:0000256" key="2">
    <source>
        <dbReference type="SAM" id="MobiDB-lite"/>
    </source>
</evidence>
<dbReference type="InterPro" id="IPR015915">
    <property type="entry name" value="Kelch-typ_b-propeller"/>
</dbReference>
<dbReference type="PROSITE" id="PS50866">
    <property type="entry name" value="GOLD"/>
    <property type="match status" value="1"/>
</dbReference>
<dbReference type="Gene3D" id="2.60.120.680">
    <property type="entry name" value="GOLD domain"/>
    <property type="match status" value="1"/>
</dbReference>